<dbReference type="SUPFAM" id="SSF48726">
    <property type="entry name" value="Immunoglobulin"/>
    <property type="match status" value="8"/>
</dbReference>
<feature type="domain" description="Ig-like" evidence="5">
    <location>
        <begin position="504"/>
        <end position="590"/>
    </location>
</feature>
<protein>
    <submittedName>
        <fullName evidence="6">Obscurin, cytoskeletal calmodulin and titin-interacting RhoGEF b</fullName>
    </submittedName>
</protein>
<dbReference type="InterPro" id="IPR003598">
    <property type="entry name" value="Ig_sub2"/>
</dbReference>
<dbReference type="PANTHER" id="PTHR35971">
    <property type="entry name" value="SI:DKEY-31G6.6"/>
    <property type="match status" value="1"/>
</dbReference>
<dbReference type="Proteomes" id="UP001108240">
    <property type="component" value="Unplaced"/>
</dbReference>
<evidence type="ECO:0000256" key="3">
    <source>
        <dbReference type="ARBA" id="ARBA00022553"/>
    </source>
</evidence>
<accession>A0A9J8D2E4</accession>
<dbReference type="SMART" id="SM00409">
    <property type="entry name" value="IG"/>
    <property type="match status" value="8"/>
</dbReference>
<dbReference type="OMA" id="HEDAVIT"/>
<keyword evidence="4" id="KW-1015">Disulfide bond</keyword>
<keyword evidence="7" id="KW-1185">Reference proteome</keyword>
<evidence type="ECO:0000259" key="5">
    <source>
        <dbReference type="PROSITE" id="PS50835"/>
    </source>
</evidence>
<dbReference type="InterPro" id="IPR013098">
    <property type="entry name" value="Ig_I-set"/>
</dbReference>
<keyword evidence="3" id="KW-0597">Phosphoprotein</keyword>
<evidence type="ECO:0000256" key="1">
    <source>
        <dbReference type="ARBA" id="ARBA00004496"/>
    </source>
</evidence>
<evidence type="ECO:0000313" key="6">
    <source>
        <dbReference type="Ensembl" id="ENSCCRP00000176088.1"/>
    </source>
</evidence>
<feature type="domain" description="Ig-like" evidence="5">
    <location>
        <begin position="593"/>
        <end position="665"/>
    </location>
</feature>
<dbReference type="Ensembl" id="ENSCCRT00000112814.1">
    <property type="protein sequence ID" value="ENSCCRP00000176088.1"/>
    <property type="gene ID" value="ENSCCRG00000074704.1"/>
</dbReference>
<keyword evidence="2" id="KW-0963">Cytoplasm</keyword>
<dbReference type="PANTHER" id="PTHR35971:SF5">
    <property type="entry name" value="OBSCURIN LIKE CYTOSKELETAL ADAPTOR 1"/>
    <property type="match status" value="1"/>
</dbReference>
<proteinExistence type="predicted"/>
<feature type="domain" description="Ig-like" evidence="5">
    <location>
        <begin position="148"/>
        <end position="234"/>
    </location>
</feature>
<dbReference type="InterPro" id="IPR013783">
    <property type="entry name" value="Ig-like_fold"/>
</dbReference>
<dbReference type="InterPro" id="IPR052385">
    <property type="entry name" value="Obscurin/Obscurin-like_Reg"/>
</dbReference>
<reference evidence="6" key="2">
    <citation type="submission" date="2025-09" db="UniProtKB">
        <authorList>
            <consortium name="Ensembl"/>
        </authorList>
    </citation>
    <scope>IDENTIFICATION</scope>
</reference>
<dbReference type="InterPro" id="IPR003599">
    <property type="entry name" value="Ig_sub"/>
</dbReference>
<evidence type="ECO:0000313" key="7">
    <source>
        <dbReference type="Proteomes" id="UP001108240"/>
    </source>
</evidence>
<evidence type="ECO:0000256" key="4">
    <source>
        <dbReference type="ARBA" id="ARBA00023157"/>
    </source>
</evidence>
<dbReference type="FunFam" id="2.60.40.10:FF:000214">
    <property type="entry name" value="titin isoform X1"/>
    <property type="match status" value="1"/>
</dbReference>
<dbReference type="FunFam" id="2.60.40.10:FF:000228">
    <property type="entry name" value="obscurin isoform X4"/>
    <property type="match status" value="6"/>
</dbReference>
<feature type="domain" description="Ig-like" evidence="5">
    <location>
        <begin position="415"/>
        <end position="501"/>
    </location>
</feature>
<sequence>MKIKVLKAHAPSYQPGLQKQTTEQGASVDALKFLRPYAALESDFQKQKKEKQAVLSAHPIHFTEVLLNQACDEGGSVTLRCELSKPGVPVVWRKGTQVIHSGGKYLIKQFGATVELKIIDVKPEDAGDYACDCGDNITTANIKVNELPVVFKRELQNQQLQEGDSVTLHCELSKPGVPVVWRKGTQVISSGGKYIIKQISSTVELKITDVKPEDAGDYVCDCGDNITTANVKVNALPATFTQELKNQTAIEGESIIFQCELSKPGVPVVWRKGTQVIHSGGKYLIKQVGSNVELKITDVKPEDAGDYICDCGDNICTAYIKVNALPVVFKHELQNQEIQEGDSVTWRCELSKPEVPVVWRKGTQVISSGGKYLIRQAGSTVELKITGVKPEDAGDYACDCGDSITTANVKVNALPATFTQELKNQTATEGEGIIFHCELSKPGVPVVWRKGTQVIHSGGKYLIKQVGSTVELKITDAKPEDAGEYACDCGDSITTANVKVNALPATFTQELKNQTATEGEGIIFHCELSKPGVPVIWRKGTQVIHSGGKYLIKQVGSTVELKITDVKPEDAGDYACDCGDSITTANVKVNALPAIFTQALKNQTAVEGETISFQCELSKADILVEWRRGEIGLCPCAKYEFKQDGHCAQLFIHDLEPEDSGDYICDTGERQSIANLEVKALPVLFKSPLKNLESKAGKNAVFRCELDKAGAKVIWRKDKSVIEASKKYQLKQDGAVAELIIYKLQGGDAGEYGCETEHDRTSAK</sequence>
<feature type="domain" description="Ig-like" evidence="5">
    <location>
        <begin position="682"/>
        <end position="764"/>
    </location>
</feature>
<dbReference type="AlphaFoldDB" id="A0A9J8D2E4"/>
<dbReference type="InterPro" id="IPR007110">
    <property type="entry name" value="Ig-like_dom"/>
</dbReference>
<dbReference type="GeneTree" id="ENSGT00940000154756"/>
<dbReference type="PROSITE" id="PS50835">
    <property type="entry name" value="IG_LIKE"/>
    <property type="match status" value="8"/>
</dbReference>
<name>A0A9J8D2E4_CYPCA</name>
<dbReference type="SMART" id="SM00408">
    <property type="entry name" value="IGc2"/>
    <property type="match status" value="8"/>
</dbReference>
<feature type="domain" description="Ig-like" evidence="5">
    <location>
        <begin position="59"/>
        <end position="131"/>
    </location>
</feature>
<comment type="subcellular location">
    <subcellularLocation>
        <location evidence="1">Cytoplasm</location>
    </subcellularLocation>
</comment>
<organism evidence="6 7">
    <name type="scientific">Cyprinus carpio carpio</name>
    <dbReference type="NCBI Taxonomy" id="630221"/>
    <lineage>
        <taxon>Eukaryota</taxon>
        <taxon>Metazoa</taxon>
        <taxon>Chordata</taxon>
        <taxon>Craniata</taxon>
        <taxon>Vertebrata</taxon>
        <taxon>Euteleostomi</taxon>
        <taxon>Actinopterygii</taxon>
        <taxon>Neopterygii</taxon>
        <taxon>Teleostei</taxon>
        <taxon>Ostariophysi</taxon>
        <taxon>Cypriniformes</taxon>
        <taxon>Cyprinidae</taxon>
        <taxon>Cyprininae</taxon>
        <taxon>Cyprinus</taxon>
    </lineage>
</organism>
<feature type="domain" description="Ig-like" evidence="5">
    <location>
        <begin position="326"/>
        <end position="412"/>
    </location>
</feature>
<reference evidence="6" key="1">
    <citation type="submission" date="2025-08" db="UniProtKB">
        <authorList>
            <consortium name="Ensembl"/>
        </authorList>
    </citation>
    <scope>IDENTIFICATION</scope>
</reference>
<dbReference type="GO" id="GO:0005737">
    <property type="term" value="C:cytoplasm"/>
    <property type="evidence" value="ECO:0007669"/>
    <property type="project" value="UniProtKB-SubCell"/>
</dbReference>
<dbReference type="Gene3D" id="2.60.40.10">
    <property type="entry name" value="Immunoglobulins"/>
    <property type="match status" value="8"/>
</dbReference>
<dbReference type="Pfam" id="PF07679">
    <property type="entry name" value="I-set"/>
    <property type="match status" value="8"/>
</dbReference>
<feature type="domain" description="Ig-like" evidence="5">
    <location>
        <begin position="237"/>
        <end position="309"/>
    </location>
</feature>
<dbReference type="InterPro" id="IPR036179">
    <property type="entry name" value="Ig-like_dom_sf"/>
</dbReference>
<evidence type="ECO:0000256" key="2">
    <source>
        <dbReference type="ARBA" id="ARBA00022490"/>
    </source>
</evidence>